<gene>
    <name evidence="1" type="ORF">FB192DRAFT_1373197</name>
</gene>
<accession>A0A8H4BHJ9</accession>
<name>A0A8H4BHJ9_MUCCL</name>
<comment type="caution">
    <text evidence="1">The sequence shown here is derived from an EMBL/GenBank/DDBJ whole genome shotgun (WGS) entry which is preliminary data.</text>
</comment>
<sequence>MSRINIPQENLNCHHILFIKDVKESAFVHSRNCYKTRDTNLSYRYARLNGVIIVTQKPSLSNRSEDYIWLDDGTDVIRVVLPKAVSARRNAHLIEKGASITVFGSVQTLEQQGDEIILHCEGFKVDEDGGALTEVYHWLKAVEDRPRNVVSSQRNMFYSVSSAPSPNRLLKDNFLASPLREFTSDNTKYLWSPDHVFATSTPLKLARENEPAAMAAIMDDEDDDDDFDEFDTLGDDIDLAAMEAAAVEAAALQRLEQQQQPNKRKFSLSMD</sequence>
<evidence type="ECO:0008006" key="3">
    <source>
        <dbReference type="Google" id="ProtNLM"/>
    </source>
</evidence>
<proteinExistence type="predicted"/>
<dbReference type="Proteomes" id="UP000469890">
    <property type="component" value="Unassembled WGS sequence"/>
</dbReference>
<dbReference type="Gene3D" id="2.40.50.140">
    <property type="entry name" value="Nucleic acid-binding proteins"/>
    <property type="match status" value="1"/>
</dbReference>
<dbReference type="AlphaFoldDB" id="A0A8H4BHJ9"/>
<dbReference type="EMBL" id="JAAECE010000004">
    <property type="protein sequence ID" value="KAF1801521.1"/>
    <property type="molecule type" value="Genomic_DNA"/>
</dbReference>
<dbReference type="InterPro" id="IPR012340">
    <property type="entry name" value="NA-bd_OB-fold"/>
</dbReference>
<organism evidence="1 2">
    <name type="scientific">Mucor circinelloides f. lusitanicus</name>
    <name type="common">Mucor racemosus var. lusitanicus</name>
    <dbReference type="NCBI Taxonomy" id="29924"/>
    <lineage>
        <taxon>Eukaryota</taxon>
        <taxon>Fungi</taxon>
        <taxon>Fungi incertae sedis</taxon>
        <taxon>Mucoromycota</taxon>
        <taxon>Mucoromycotina</taxon>
        <taxon>Mucoromycetes</taxon>
        <taxon>Mucorales</taxon>
        <taxon>Mucorineae</taxon>
        <taxon>Mucoraceae</taxon>
        <taxon>Mucor</taxon>
    </lineage>
</organism>
<evidence type="ECO:0000313" key="1">
    <source>
        <dbReference type="EMBL" id="KAF1801521.1"/>
    </source>
</evidence>
<evidence type="ECO:0000313" key="2">
    <source>
        <dbReference type="Proteomes" id="UP000469890"/>
    </source>
</evidence>
<protein>
    <recommendedName>
        <fullName evidence="3">CST complex subunit Stn1 N-terminal domain-containing protein</fullName>
    </recommendedName>
</protein>
<reference evidence="1 2" key="1">
    <citation type="submission" date="2019-09" db="EMBL/GenBank/DDBJ databases">
        <authorList>
            <consortium name="DOE Joint Genome Institute"/>
            <person name="Mondo S.J."/>
            <person name="Navarro-Mendoza M.I."/>
            <person name="Perez-Arques C."/>
            <person name="Panchal S."/>
            <person name="Nicolas F.E."/>
            <person name="Ganguly P."/>
            <person name="Pangilinan J."/>
            <person name="Grigoriev I."/>
            <person name="Heitman J."/>
            <person name="Sanya K."/>
            <person name="Garre V."/>
        </authorList>
    </citation>
    <scope>NUCLEOTIDE SEQUENCE [LARGE SCALE GENOMIC DNA]</scope>
    <source>
        <strain evidence="1 2">MU402</strain>
    </source>
</reference>